<name>A0A9X5GSM5_9FIRM</name>
<evidence type="ECO:0000259" key="5">
    <source>
        <dbReference type="PROSITE" id="PS51206"/>
    </source>
</evidence>
<accession>A0A9X5GSM5</accession>
<keyword evidence="2" id="KW-0378">Hydrolase</keyword>
<dbReference type="AlphaFoldDB" id="A0A9X5GSM5"/>
<evidence type="ECO:0000313" key="6">
    <source>
        <dbReference type="EMBL" id="NBJ92097.1"/>
    </source>
</evidence>
<dbReference type="PROSITE" id="PS51206">
    <property type="entry name" value="SF3_HELICASE_1"/>
    <property type="match status" value="1"/>
</dbReference>
<evidence type="ECO:0000256" key="2">
    <source>
        <dbReference type="ARBA" id="ARBA00022801"/>
    </source>
</evidence>
<dbReference type="Pfam" id="PF19263">
    <property type="entry name" value="DUF5906"/>
    <property type="match status" value="1"/>
</dbReference>
<organism evidence="6 7">
    <name type="scientific">Parablautia muri</name>
    <dbReference type="NCBI Taxonomy" id="2320879"/>
    <lineage>
        <taxon>Bacteria</taxon>
        <taxon>Bacillati</taxon>
        <taxon>Bacillota</taxon>
        <taxon>Clostridia</taxon>
        <taxon>Lachnospirales</taxon>
        <taxon>Lachnospiraceae</taxon>
        <taxon>Parablautia</taxon>
    </lineage>
</organism>
<keyword evidence="4" id="KW-0067">ATP-binding</keyword>
<dbReference type="Gene3D" id="3.40.50.300">
    <property type="entry name" value="P-loop containing nucleotide triphosphate hydrolases"/>
    <property type="match status" value="1"/>
</dbReference>
<keyword evidence="7" id="KW-1185">Reference proteome</keyword>
<sequence>MKKHTKKDLQTLIKDALNKSTVKVTVRECTAVHSTPIEPQKRQDSHLEQVLKDLHAERYETSDKGFGRLFADVFKDKHRYNPSRKDFMRYDGKRWIDDIEGLGARASAKVLSDALVRYAVNVDTEGKYLKAVAALCNIRNRNNMLQDSKDVYFFSNEQLDVNDYLLNVQNGTLDLSGNEPVFLSHSPDMLLSKICNAEYDPAADCREWKKFLMEIMQGDKEKISYLQKIAGLSLTGCTQEETCFILYGSTTRNGKSTFCETLIYLLGDYALTMKPESLAVKQNLDSRQASGDIARLAGCRFCNASEPPKRMLFDTALLKSLLGRDSITARHLHQREFSFIPKFKLVINTNYLPTITDDTVFSSGRINVISFDRHFELQEQDKDLKNRLRDKQELSGILNWCIEGLQLYRRDGLKPPVAVQTATDTYRTDSDKIGNFINECLTKTGQNSKAKDIYEVYSKWCEENGFGVENKSNFFAELKTKGLFANSGTVEGKTVKNIVKGYTVETDFIEYEGQEPLPFD</sequence>
<dbReference type="NCBIfam" id="TIGR01613">
    <property type="entry name" value="primase_Cterm"/>
    <property type="match status" value="1"/>
</dbReference>
<evidence type="ECO:0000313" key="7">
    <source>
        <dbReference type="Proteomes" id="UP001154420"/>
    </source>
</evidence>
<dbReference type="OrthoDB" id="9763644at2"/>
<dbReference type="Pfam" id="PF03288">
    <property type="entry name" value="Pox_D5"/>
    <property type="match status" value="1"/>
</dbReference>
<dbReference type="InterPro" id="IPR006500">
    <property type="entry name" value="Helicase_put_C_phage/plasmid"/>
</dbReference>
<dbReference type="PANTHER" id="PTHR35372:SF2">
    <property type="entry name" value="SF3 HELICASE DOMAIN-CONTAINING PROTEIN"/>
    <property type="match status" value="1"/>
</dbReference>
<dbReference type="InterPro" id="IPR004968">
    <property type="entry name" value="DNA_primase/NTPase_C"/>
</dbReference>
<evidence type="ECO:0000256" key="1">
    <source>
        <dbReference type="ARBA" id="ARBA00022741"/>
    </source>
</evidence>
<dbReference type="InterPro" id="IPR014015">
    <property type="entry name" value="Helicase_SF3_DNA-vir"/>
</dbReference>
<dbReference type="InterPro" id="IPR051620">
    <property type="entry name" value="ORF904-like_C"/>
</dbReference>
<dbReference type="InterPro" id="IPR027417">
    <property type="entry name" value="P-loop_NTPase"/>
</dbReference>
<dbReference type="PANTHER" id="PTHR35372">
    <property type="entry name" value="ATP BINDING PROTEIN-RELATED"/>
    <property type="match status" value="1"/>
</dbReference>
<proteinExistence type="predicted"/>
<keyword evidence="1" id="KW-0547">Nucleotide-binding</keyword>
<dbReference type="InterPro" id="IPR045455">
    <property type="entry name" value="NrS-1_pol-like_helicase"/>
</dbReference>
<dbReference type="EMBL" id="QZDT01000006">
    <property type="protein sequence ID" value="NBJ92097.1"/>
    <property type="molecule type" value="Genomic_DNA"/>
</dbReference>
<dbReference type="InterPro" id="IPR014818">
    <property type="entry name" value="Phage/plasmid_primase_P4_C"/>
</dbReference>
<dbReference type="GO" id="GO:0016787">
    <property type="term" value="F:hydrolase activity"/>
    <property type="evidence" value="ECO:0007669"/>
    <property type="project" value="UniProtKB-KW"/>
</dbReference>
<protein>
    <submittedName>
        <fullName evidence="6">DNA primase</fullName>
    </submittedName>
</protein>
<comment type="caution">
    <text evidence="6">The sequence shown here is derived from an EMBL/GenBank/DDBJ whole genome shotgun (WGS) entry which is preliminary data.</text>
</comment>
<dbReference type="Pfam" id="PF08706">
    <property type="entry name" value="D5_N"/>
    <property type="match status" value="1"/>
</dbReference>
<evidence type="ECO:0000256" key="3">
    <source>
        <dbReference type="ARBA" id="ARBA00022806"/>
    </source>
</evidence>
<keyword evidence="3" id="KW-0347">Helicase</keyword>
<reference evidence="6" key="1">
    <citation type="submission" date="2018-09" db="EMBL/GenBank/DDBJ databases">
        <title>Murine metabolic-syndrome-specific gut microbial biobank.</title>
        <authorList>
            <person name="Liu C."/>
        </authorList>
    </citation>
    <scope>NUCLEOTIDE SEQUENCE</scope>
    <source>
        <strain evidence="6">D42-62</strain>
    </source>
</reference>
<dbReference type="GO" id="GO:0005524">
    <property type="term" value="F:ATP binding"/>
    <property type="evidence" value="ECO:0007669"/>
    <property type="project" value="UniProtKB-KW"/>
</dbReference>
<dbReference type="SMART" id="SM00885">
    <property type="entry name" value="D5_N"/>
    <property type="match status" value="1"/>
</dbReference>
<dbReference type="GO" id="GO:0004386">
    <property type="term" value="F:helicase activity"/>
    <property type="evidence" value="ECO:0007669"/>
    <property type="project" value="UniProtKB-KW"/>
</dbReference>
<evidence type="ECO:0000256" key="4">
    <source>
        <dbReference type="ARBA" id="ARBA00022840"/>
    </source>
</evidence>
<feature type="domain" description="SF3 helicase" evidence="5">
    <location>
        <begin position="221"/>
        <end position="384"/>
    </location>
</feature>
<dbReference type="SUPFAM" id="SSF52540">
    <property type="entry name" value="P-loop containing nucleoside triphosphate hydrolases"/>
    <property type="match status" value="1"/>
</dbReference>
<gene>
    <name evidence="6" type="ORF">D5281_05715</name>
</gene>
<dbReference type="Proteomes" id="UP001154420">
    <property type="component" value="Unassembled WGS sequence"/>
</dbReference>